<keyword evidence="7 8" id="KW-0961">Cell wall biogenesis/degradation</keyword>
<sequence>MRLKNKKVLVMGLGLHGGGVAVVNWLIKHGAKVTVTDLKTKKELAPSLLGLARLQAIKLVLGQHREIDFKQADIVIQNPAVPRESKYLKIARKSGATIENEASFFFKHCKGKIIGITGTRGKSTTATLIYELLNISRGGSQPAPTTRVNNIWLAGLPQRPMIAILDQVRNNDLVILELSSWQLEILGQQKTSPHVAVITNIYPDHLNRYSGMNSYINAKKNIFRFQTKDNYSILNLDSPEVKKIGKTVVSQKFWFSKNYFNEQNGCFIKNDNIIFRHDGKESKLASLKDIKLAGEHNLENVLAALPVAGIYKVSAKKIAAFLKKPIQLPGRLEFIRTVQGVRYINDTTATTPEATMAALKTLSCNMKHETCNKIILIAGGSDKGLNFKELIEDIKKYCKALILLKGKGTDRIKKMLQVSCYKFHVTEVNNMIEAVSIVRSFSKKGDIILLSPACASFGLFINEFDRGDQFNKAVEKL</sequence>
<dbReference type="SUPFAM" id="SSF51984">
    <property type="entry name" value="MurCD N-terminal domain"/>
    <property type="match status" value="1"/>
</dbReference>
<feature type="binding site" evidence="7">
    <location>
        <begin position="118"/>
        <end position="124"/>
    </location>
    <ligand>
        <name>ATP</name>
        <dbReference type="ChEBI" id="CHEBI:30616"/>
    </ligand>
</feature>
<feature type="domain" description="Mur ligase central" evidence="10">
    <location>
        <begin position="116"/>
        <end position="307"/>
    </location>
</feature>
<evidence type="ECO:0000256" key="4">
    <source>
        <dbReference type="ARBA" id="ARBA00022598"/>
    </source>
</evidence>
<keyword evidence="4 7" id="KW-0436">Ligase</keyword>
<comment type="pathway">
    <text evidence="2 7 8">Cell wall biogenesis; peptidoglycan biosynthesis.</text>
</comment>
<evidence type="ECO:0000256" key="2">
    <source>
        <dbReference type="ARBA" id="ARBA00004752"/>
    </source>
</evidence>
<dbReference type="InterPro" id="IPR013221">
    <property type="entry name" value="Mur_ligase_cen"/>
</dbReference>
<dbReference type="Proteomes" id="UP000178747">
    <property type="component" value="Unassembled WGS sequence"/>
</dbReference>
<gene>
    <name evidence="7" type="primary">murD</name>
    <name evidence="11" type="ORF">A3J62_03545</name>
</gene>
<evidence type="ECO:0000313" key="12">
    <source>
        <dbReference type="Proteomes" id="UP000178747"/>
    </source>
</evidence>
<dbReference type="InterPro" id="IPR004101">
    <property type="entry name" value="Mur_ligase_C"/>
</dbReference>
<dbReference type="Gene3D" id="3.90.190.20">
    <property type="entry name" value="Mur ligase, C-terminal domain"/>
    <property type="match status" value="1"/>
</dbReference>
<accession>A0A1G1Y4K5</accession>
<dbReference type="Pfam" id="PF02875">
    <property type="entry name" value="Mur_ligase_C"/>
    <property type="match status" value="1"/>
</dbReference>
<keyword evidence="7 8" id="KW-0132">Cell division</keyword>
<comment type="catalytic activity">
    <reaction evidence="7 8">
        <text>UDP-N-acetyl-alpha-D-muramoyl-L-alanine + D-glutamate + ATP = UDP-N-acetyl-alpha-D-muramoyl-L-alanyl-D-glutamate + ADP + phosphate + H(+)</text>
        <dbReference type="Rhea" id="RHEA:16429"/>
        <dbReference type="ChEBI" id="CHEBI:15378"/>
        <dbReference type="ChEBI" id="CHEBI:29986"/>
        <dbReference type="ChEBI" id="CHEBI:30616"/>
        <dbReference type="ChEBI" id="CHEBI:43474"/>
        <dbReference type="ChEBI" id="CHEBI:83898"/>
        <dbReference type="ChEBI" id="CHEBI:83900"/>
        <dbReference type="ChEBI" id="CHEBI:456216"/>
        <dbReference type="EC" id="6.3.2.9"/>
    </reaction>
</comment>
<keyword evidence="7 8" id="KW-0131">Cell cycle</keyword>
<evidence type="ECO:0000256" key="5">
    <source>
        <dbReference type="ARBA" id="ARBA00022741"/>
    </source>
</evidence>
<proteinExistence type="inferred from homology"/>
<dbReference type="InterPro" id="IPR036565">
    <property type="entry name" value="Mur-like_cat_sf"/>
</dbReference>
<dbReference type="PANTHER" id="PTHR43692:SF1">
    <property type="entry name" value="UDP-N-ACETYLMURAMOYLALANINE--D-GLUTAMATE LIGASE"/>
    <property type="match status" value="1"/>
</dbReference>
<evidence type="ECO:0000256" key="3">
    <source>
        <dbReference type="ARBA" id="ARBA00022490"/>
    </source>
</evidence>
<evidence type="ECO:0000256" key="1">
    <source>
        <dbReference type="ARBA" id="ARBA00004496"/>
    </source>
</evidence>
<dbReference type="Pfam" id="PF08245">
    <property type="entry name" value="Mur_ligase_M"/>
    <property type="match status" value="1"/>
</dbReference>
<comment type="function">
    <text evidence="7 8">Cell wall formation. Catalyzes the addition of glutamate to the nucleotide precursor UDP-N-acetylmuramoyl-L-alanine (UMA).</text>
</comment>
<keyword evidence="7 8" id="KW-0573">Peptidoglycan synthesis</keyword>
<comment type="subcellular location">
    <subcellularLocation>
        <location evidence="1 7 8">Cytoplasm</location>
    </subcellularLocation>
</comment>
<dbReference type="EC" id="6.3.2.9" evidence="7 8"/>
<keyword evidence="7 8" id="KW-0133">Cell shape</keyword>
<name>A0A1G1Y4K5_9BACT</name>
<dbReference type="GO" id="GO:0009252">
    <property type="term" value="P:peptidoglycan biosynthetic process"/>
    <property type="evidence" value="ECO:0007669"/>
    <property type="project" value="UniProtKB-UniRule"/>
</dbReference>
<dbReference type="GO" id="GO:0005524">
    <property type="term" value="F:ATP binding"/>
    <property type="evidence" value="ECO:0007669"/>
    <property type="project" value="UniProtKB-UniRule"/>
</dbReference>
<dbReference type="PANTHER" id="PTHR43692">
    <property type="entry name" value="UDP-N-ACETYLMURAMOYLALANINE--D-GLUTAMATE LIGASE"/>
    <property type="match status" value="1"/>
</dbReference>
<dbReference type="EMBL" id="MHIH01000046">
    <property type="protein sequence ID" value="OGY47238.1"/>
    <property type="molecule type" value="Genomic_DNA"/>
</dbReference>
<reference evidence="11 12" key="1">
    <citation type="journal article" date="2016" name="Nat. Commun.">
        <title>Thousands of microbial genomes shed light on interconnected biogeochemical processes in an aquifer system.</title>
        <authorList>
            <person name="Anantharaman K."/>
            <person name="Brown C.T."/>
            <person name="Hug L.A."/>
            <person name="Sharon I."/>
            <person name="Castelle C.J."/>
            <person name="Probst A.J."/>
            <person name="Thomas B.C."/>
            <person name="Singh A."/>
            <person name="Wilkins M.J."/>
            <person name="Karaoz U."/>
            <person name="Brodie E.L."/>
            <person name="Williams K.H."/>
            <person name="Hubbard S.S."/>
            <person name="Banfield J.F."/>
        </authorList>
    </citation>
    <scope>NUCLEOTIDE SEQUENCE [LARGE SCALE GENOMIC DNA]</scope>
</reference>
<dbReference type="Pfam" id="PF21799">
    <property type="entry name" value="MurD-like_N"/>
    <property type="match status" value="1"/>
</dbReference>
<keyword evidence="5 7" id="KW-0547">Nucleotide-binding</keyword>
<evidence type="ECO:0000256" key="7">
    <source>
        <dbReference type="HAMAP-Rule" id="MF_00639"/>
    </source>
</evidence>
<evidence type="ECO:0000259" key="10">
    <source>
        <dbReference type="Pfam" id="PF08245"/>
    </source>
</evidence>
<dbReference type="NCBIfam" id="TIGR01087">
    <property type="entry name" value="murD"/>
    <property type="match status" value="1"/>
</dbReference>
<evidence type="ECO:0000256" key="8">
    <source>
        <dbReference type="RuleBase" id="RU003664"/>
    </source>
</evidence>
<dbReference type="SUPFAM" id="SSF53623">
    <property type="entry name" value="MurD-like peptide ligases, catalytic domain"/>
    <property type="match status" value="1"/>
</dbReference>
<dbReference type="GO" id="GO:0051301">
    <property type="term" value="P:cell division"/>
    <property type="evidence" value="ECO:0007669"/>
    <property type="project" value="UniProtKB-KW"/>
</dbReference>
<dbReference type="UniPathway" id="UPA00219"/>
<organism evidence="11 12">
    <name type="scientific">Candidatus Buchananbacteria bacterium RIFCSPHIGHO2_02_FULL_38_8</name>
    <dbReference type="NCBI Taxonomy" id="1797538"/>
    <lineage>
        <taxon>Bacteria</taxon>
        <taxon>Candidatus Buchananiibacteriota</taxon>
    </lineage>
</organism>
<dbReference type="InterPro" id="IPR036615">
    <property type="entry name" value="Mur_ligase_C_dom_sf"/>
</dbReference>
<dbReference type="HAMAP" id="MF_00639">
    <property type="entry name" value="MurD"/>
    <property type="match status" value="1"/>
</dbReference>
<dbReference type="Gene3D" id="3.40.1190.10">
    <property type="entry name" value="Mur-like, catalytic domain"/>
    <property type="match status" value="1"/>
</dbReference>
<dbReference type="SUPFAM" id="SSF53244">
    <property type="entry name" value="MurD-like peptide ligases, peptide-binding domain"/>
    <property type="match status" value="1"/>
</dbReference>
<dbReference type="InterPro" id="IPR005762">
    <property type="entry name" value="MurD"/>
</dbReference>
<feature type="domain" description="Mur ligase C-terminal" evidence="9">
    <location>
        <begin position="330"/>
        <end position="454"/>
    </location>
</feature>
<dbReference type="GO" id="GO:0005737">
    <property type="term" value="C:cytoplasm"/>
    <property type="evidence" value="ECO:0007669"/>
    <property type="project" value="UniProtKB-SubCell"/>
</dbReference>
<evidence type="ECO:0000259" key="9">
    <source>
        <dbReference type="Pfam" id="PF02875"/>
    </source>
</evidence>
<evidence type="ECO:0000313" key="11">
    <source>
        <dbReference type="EMBL" id="OGY47238.1"/>
    </source>
</evidence>
<dbReference type="GO" id="GO:0008764">
    <property type="term" value="F:UDP-N-acetylmuramoylalanine-D-glutamate ligase activity"/>
    <property type="evidence" value="ECO:0007669"/>
    <property type="project" value="UniProtKB-UniRule"/>
</dbReference>
<keyword evidence="3 7" id="KW-0963">Cytoplasm</keyword>
<comment type="caution">
    <text evidence="11">The sequence shown here is derived from an EMBL/GenBank/DDBJ whole genome shotgun (WGS) entry which is preliminary data.</text>
</comment>
<comment type="similarity">
    <text evidence="7">Belongs to the MurCDEF family.</text>
</comment>
<dbReference type="GO" id="GO:0071555">
    <property type="term" value="P:cell wall organization"/>
    <property type="evidence" value="ECO:0007669"/>
    <property type="project" value="UniProtKB-KW"/>
</dbReference>
<dbReference type="AlphaFoldDB" id="A0A1G1Y4K5"/>
<protein>
    <recommendedName>
        <fullName evidence="7 8">UDP-N-acetylmuramoylalanine--D-glutamate ligase</fullName>
        <ecNumber evidence="7 8">6.3.2.9</ecNumber>
    </recommendedName>
    <alternativeName>
        <fullName evidence="7">D-glutamic acid-adding enzyme</fullName>
    </alternativeName>
    <alternativeName>
        <fullName evidence="7">UDP-N-acetylmuramoyl-L-alanyl-D-glutamate synthetase</fullName>
    </alternativeName>
</protein>
<dbReference type="GO" id="GO:0008360">
    <property type="term" value="P:regulation of cell shape"/>
    <property type="evidence" value="ECO:0007669"/>
    <property type="project" value="UniProtKB-KW"/>
</dbReference>
<evidence type="ECO:0000256" key="6">
    <source>
        <dbReference type="ARBA" id="ARBA00022840"/>
    </source>
</evidence>
<dbReference type="Gene3D" id="3.40.50.720">
    <property type="entry name" value="NAD(P)-binding Rossmann-like Domain"/>
    <property type="match status" value="1"/>
</dbReference>
<keyword evidence="6 7" id="KW-0067">ATP-binding</keyword>